<dbReference type="Pfam" id="PF01695">
    <property type="entry name" value="IstB_IS21"/>
    <property type="match status" value="1"/>
</dbReference>
<dbReference type="InterPro" id="IPR027417">
    <property type="entry name" value="P-loop_NTPase"/>
</dbReference>
<protein>
    <submittedName>
        <fullName evidence="2">ATP-binding protein</fullName>
    </submittedName>
</protein>
<proteinExistence type="predicted"/>
<dbReference type="GO" id="GO:0005524">
    <property type="term" value="F:ATP binding"/>
    <property type="evidence" value="ECO:0007669"/>
    <property type="project" value="UniProtKB-KW"/>
</dbReference>
<dbReference type="EMBL" id="CP121261">
    <property type="protein sequence ID" value="WFP07543.1"/>
    <property type="molecule type" value="Genomic_DNA"/>
</dbReference>
<dbReference type="PANTHER" id="PTHR30050">
    <property type="entry name" value="CHROMOSOMAL REPLICATION INITIATOR PROTEIN DNAA"/>
    <property type="match status" value="1"/>
</dbReference>
<reference evidence="2 3" key="1">
    <citation type="submission" date="2023-03" db="EMBL/GenBank/DDBJ databases">
        <title>Achromobacter spanius LIG8.</title>
        <authorList>
            <person name="Shrestha S."/>
        </authorList>
    </citation>
    <scope>NUCLEOTIDE SEQUENCE [LARGE SCALE GENOMIC DNA]</scope>
    <source>
        <strain evidence="2 3">LIG8</strain>
    </source>
</reference>
<dbReference type="InterPro" id="IPR003593">
    <property type="entry name" value="AAA+_ATPase"/>
</dbReference>
<accession>A0ABY8GRR3</accession>
<dbReference type="Proteomes" id="UP001214170">
    <property type="component" value="Chromosome"/>
</dbReference>
<dbReference type="CDD" id="cd00009">
    <property type="entry name" value="AAA"/>
    <property type="match status" value="1"/>
</dbReference>
<keyword evidence="2" id="KW-0547">Nucleotide-binding</keyword>
<dbReference type="Gene3D" id="3.40.50.300">
    <property type="entry name" value="P-loop containing nucleotide triphosphate hydrolases"/>
    <property type="match status" value="1"/>
</dbReference>
<dbReference type="PANTHER" id="PTHR30050:SF4">
    <property type="entry name" value="ATP-BINDING PROTEIN RV3427C IN INSERTION SEQUENCE-RELATED"/>
    <property type="match status" value="1"/>
</dbReference>
<keyword evidence="2" id="KW-0067">ATP-binding</keyword>
<dbReference type="SMART" id="SM00382">
    <property type="entry name" value="AAA"/>
    <property type="match status" value="1"/>
</dbReference>
<feature type="domain" description="AAA+ ATPase" evidence="1">
    <location>
        <begin position="122"/>
        <end position="249"/>
    </location>
</feature>
<evidence type="ECO:0000313" key="2">
    <source>
        <dbReference type="EMBL" id="WFP07543.1"/>
    </source>
</evidence>
<dbReference type="InterPro" id="IPR002611">
    <property type="entry name" value="IstB_ATP-bd"/>
</dbReference>
<name>A0ABY8GRR3_9BURK</name>
<evidence type="ECO:0000313" key="3">
    <source>
        <dbReference type="Proteomes" id="UP001214170"/>
    </source>
</evidence>
<keyword evidence="3" id="KW-1185">Reference proteome</keyword>
<dbReference type="SUPFAM" id="SSF52540">
    <property type="entry name" value="P-loop containing nucleoside triphosphate hydrolases"/>
    <property type="match status" value="1"/>
</dbReference>
<dbReference type="RefSeq" id="WP_268079527.1">
    <property type="nucleotide sequence ID" value="NZ_CP106885.1"/>
</dbReference>
<evidence type="ECO:0000259" key="1">
    <source>
        <dbReference type="SMART" id="SM00382"/>
    </source>
</evidence>
<gene>
    <name evidence="2" type="ORF">P8T11_25060</name>
</gene>
<organism evidence="2 3">
    <name type="scientific">Achromobacter spanius</name>
    <dbReference type="NCBI Taxonomy" id="217203"/>
    <lineage>
        <taxon>Bacteria</taxon>
        <taxon>Pseudomonadati</taxon>
        <taxon>Pseudomonadota</taxon>
        <taxon>Betaproteobacteria</taxon>
        <taxon>Burkholderiales</taxon>
        <taxon>Alcaligenaceae</taxon>
        <taxon>Achromobacter</taxon>
    </lineage>
</organism>
<sequence length="265" mass="29393">METSASRTTTPGLQPMARFKTEQSTQRCEQHGEYTAITYMGHTSGCPACIKQQQEREASEAHAKWMLELRQRRANELLGRAAIPPRFADRTLENFVPHADGPKRALAVAKGFADGFDECLKTGQSIVFCGGVGAGKTHLAVGVCHEVIKQDRVAVFTSVIGAVRSIKDTYRKGSELTEAEAIQNLVEPDLLVLDEVGVQFGSETEKMYLFEVINGRYQALKPTIVISNLAKEALTEYLGERVIDRLREGGGRMVVFDWPSYRRQA</sequence>